<feature type="non-terminal residue" evidence="1">
    <location>
        <position position="96"/>
    </location>
</feature>
<reference evidence="1 2" key="1">
    <citation type="submission" date="2019-08" db="EMBL/GenBank/DDBJ databases">
        <title>A chromosome-level genome assembly, high-density linkage maps, and genome scans reveal the genomic architecture of hybrid incompatibilities underlying speciation via character displacement in darters (Percidae: Etheostominae).</title>
        <authorList>
            <person name="Moran R.L."/>
            <person name="Catchen J.M."/>
            <person name="Fuller R.C."/>
        </authorList>
    </citation>
    <scope>NUCLEOTIDE SEQUENCE [LARGE SCALE GENOMIC DNA]</scope>
    <source>
        <strain evidence="1">EspeVRDwgs_2016</strain>
        <tissue evidence="1">Muscle</tissue>
    </source>
</reference>
<organism evidence="1 2">
    <name type="scientific">Etheostoma spectabile</name>
    <name type="common">orangethroat darter</name>
    <dbReference type="NCBI Taxonomy" id="54343"/>
    <lineage>
        <taxon>Eukaryota</taxon>
        <taxon>Metazoa</taxon>
        <taxon>Chordata</taxon>
        <taxon>Craniata</taxon>
        <taxon>Vertebrata</taxon>
        <taxon>Euteleostomi</taxon>
        <taxon>Actinopterygii</taxon>
        <taxon>Neopterygii</taxon>
        <taxon>Teleostei</taxon>
        <taxon>Neoteleostei</taxon>
        <taxon>Acanthomorphata</taxon>
        <taxon>Eupercaria</taxon>
        <taxon>Perciformes</taxon>
        <taxon>Percoidei</taxon>
        <taxon>Percidae</taxon>
        <taxon>Etheostomatinae</taxon>
        <taxon>Etheostoma</taxon>
    </lineage>
</organism>
<comment type="caution">
    <text evidence="1">The sequence shown here is derived from an EMBL/GenBank/DDBJ whole genome shotgun (WGS) entry which is preliminary data.</text>
</comment>
<evidence type="ECO:0000313" key="2">
    <source>
        <dbReference type="Proteomes" id="UP000327493"/>
    </source>
</evidence>
<keyword evidence="2" id="KW-1185">Reference proteome</keyword>
<gene>
    <name evidence="1" type="ORF">FQN60_004015</name>
</gene>
<dbReference type="AlphaFoldDB" id="A0A5J5D148"/>
<protein>
    <submittedName>
        <fullName evidence="1">Uncharacterized protein</fullName>
    </submittedName>
</protein>
<accession>A0A5J5D148</accession>
<sequence>MNEMNRNKKQTNRLTQNKLQCARGGCRAQRVAISRRSVGAWSAWCRVGASLHLADSSTEKFCAVWSAHLFNRPHMYTHFQSGARGPVVRWEAGPFV</sequence>
<proteinExistence type="predicted"/>
<dbReference type="Proteomes" id="UP000327493">
    <property type="component" value="Chromosome 15"/>
</dbReference>
<name>A0A5J5D148_9PERO</name>
<evidence type="ECO:0000313" key="1">
    <source>
        <dbReference type="EMBL" id="KAA8585321.1"/>
    </source>
</evidence>
<dbReference type="EMBL" id="VOFY01000015">
    <property type="protein sequence ID" value="KAA8585321.1"/>
    <property type="molecule type" value="Genomic_DNA"/>
</dbReference>